<keyword evidence="3" id="KW-1185">Reference proteome</keyword>
<evidence type="ECO:0000313" key="2">
    <source>
        <dbReference type="EMBL" id="RST99735.1"/>
    </source>
</evidence>
<evidence type="ECO:0000256" key="1">
    <source>
        <dbReference type="SAM" id="Phobius"/>
    </source>
</evidence>
<dbReference type="RefSeq" id="WP_125983270.1">
    <property type="nucleotide sequence ID" value="NZ_NGJS01000003.1"/>
</dbReference>
<keyword evidence="1" id="KW-0472">Membrane</keyword>
<organism evidence="2 3">
    <name type="scientific">Vagococcus vulneris</name>
    <dbReference type="NCBI Taxonomy" id="1977869"/>
    <lineage>
        <taxon>Bacteria</taxon>
        <taxon>Bacillati</taxon>
        <taxon>Bacillota</taxon>
        <taxon>Bacilli</taxon>
        <taxon>Lactobacillales</taxon>
        <taxon>Enterococcaceae</taxon>
        <taxon>Vagococcus</taxon>
    </lineage>
</organism>
<dbReference type="AlphaFoldDB" id="A0A430A0A6"/>
<dbReference type="Proteomes" id="UP000287857">
    <property type="component" value="Unassembled WGS sequence"/>
</dbReference>
<comment type="caution">
    <text evidence="2">The sequence shown here is derived from an EMBL/GenBank/DDBJ whole genome shotgun (WGS) entry which is preliminary data.</text>
</comment>
<protein>
    <recommendedName>
        <fullName evidence="4">Competence protein ComGF</fullName>
    </recommendedName>
</protein>
<keyword evidence="1" id="KW-0812">Transmembrane</keyword>
<dbReference type="OrthoDB" id="10005998at2"/>
<gene>
    <name evidence="2" type="ORF">CBF37_03140</name>
</gene>
<reference evidence="2 3" key="1">
    <citation type="submission" date="2017-05" db="EMBL/GenBank/DDBJ databases">
        <title>Vagococcus spp. assemblies.</title>
        <authorList>
            <person name="Gulvik C.A."/>
        </authorList>
    </citation>
    <scope>NUCLEOTIDE SEQUENCE [LARGE SCALE GENOMIC DNA]</scope>
    <source>
        <strain evidence="2 3">SS1995</strain>
    </source>
</reference>
<accession>A0A430A0A6</accession>
<proteinExistence type="predicted"/>
<dbReference type="EMBL" id="NGJS01000003">
    <property type="protein sequence ID" value="RST99735.1"/>
    <property type="molecule type" value="Genomic_DNA"/>
</dbReference>
<evidence type="ECO:0000313" key="3">
    <source>
        <dbReference type="Proteomes" id="UP000287857"/>
    </source>
</evidence>
<feature type="transmembrane region" description="Helical" evidence="1">
    <location>
        <begin position="6"/>
        <end position="30"/>
    </location>
</feature>
<sequence>MKNNQGFTLFDCLLALLILTISLLFTVPLVKQIPQFKQRMLRRTDIDYELGKIQLQNIVYGNPIASSNKAQIELINKNLLKENEKLKEEKIVISYYAENKTIRRKQGQHYLMMNIEEVTFSRLDDAVQAEVKTNEKETHTFYLYTE</sequence>
<keyword evidence="1" id="KW-1133">Transmembrane helix</keyword>
<name>A0A430A0A6_9ENTE</name>
<evidence type="ECO:0008006" key="4">
    <source>
        <dbReference type="Google" id="ProtNLM"/>
    </source>
</evidence>